<feature type="region of interest" description="Disordered" evidence="1">
    <location>
        <begin position="1"/>
        <end position="55"/>
    </location>
</feature>
<dbReference type="AlphaFoldDB" id="J6F010"/>
<dbReference type="KEGG" id="tasa:A1Q1_00458"/>
<name>J6F010_TRIAS</name>
<accession>J6F010</accession>
<comment type="caution">
    <text evidence="2">The sequence shown here is derived from an EMBL/GenBank/DDBJ whole genome shotgun (WGS) entry which is preliminary data.</text>
</comment>
<dbReference type="GeneID" id="25983972"/>
<proteinExistence type="predicted"/>
<evidence type="ECO:0000256" key="1">
    <source>
        <dbReference type="SAM" id="MobiDB-lite"/>
    </source>
</evidence>
<dbReference type="Proteomes" id="UP000002748">
    <property type="component" value="Unassembled WGS sequence"/>
</dbReference>
<dbReference type="RefSeq" id="XP_014181582.1">
    <property type="nucleotide sequence ID" value="XM_014326107.1"/>
</dbReference>
<evidence type="ECO:0000313" key="2">
    <source>
        <dbReference type="EMBL" id="EJT50264.1"/>
    </source>
</evidence>
<organism evidence="2 3">
    <name type="scientific">Trichosporon asahii var. asahii (strain ATCC 90039 / CBS 2479 / JCM 2466 / KCTC 7840 / NBRC 103889/ NCYC 2677 / UAMH 7654)</name>
    <name type="common">Yeast</name>
    <dbReference type="NCBI Taxonomy" id="1186058"/>
    <lineage>
        <taxon>Eukaryota</taxon>
        <taxon>Fungi</taxon>
        <taxon>Dikarya</taxon>
        <taxon>Basidiomycota</taxon>
        <taxon>Agaricomycotina</taxon>
        <taxon>Tremellomycetes</taxon>
        <taxon>Trichosporonales</taxon>
        <taxon>Trichosporonaceae</taxon>
        <taxon>Trichosporon</taxon>
    </lineage>
</organism>
<sequence length="55" mass="5843">MTTTPQGDLQAKPQRVQGLARGSSDLSLTFTRSPPEPSPPLMQQSAHGSPTVLIK</sequence>
<reference evidence="2 3" key="1">
    <citation type="journal article" date="2012" name="Eukaryot. Cell">
        <title>Draft genome sequence of CBS 2479, the standard type strain of Trichosporon asahii.</title>
        <authorList>
            <person name="Yang R.Y."/>
            <person name="Li H.T."/>
            <person name="Zhu H."/>
            <person name="Zhou G.P."/>
            <person name="Wang M."/>
            <person name="Wang L."/>
        </authorList>
    </citation>
    <scope>NUCLEOTIDE SEQUENCE [LARGE SCALE GENOMIC DNA]</scope>
    <source>
        <strain evidence="3">ATCC 90039 / CBS 2479 / JCM 2466 / KCTC 7840 / NCYC 2677 / UAMH 7654</strain>
    </source>
</reference>
<evidence type="ECO:0000313" key="3">
    <source>
        <dbReference type="Proteomes" id="UP000002748"/>
    </source>
</evidence>
<dbReference type="HOGENOM" id="CLU_3034059_0_0_1"/>
<dbReference type="VEuPathDB" id="FungiDB:A1Q1_00458"/>
<dbReference type="EMBL" id="ALBS01000116">
    <property type="protein sequence ID" value="EJT50264.1"/>
    <property type="molecule type" value="Genomic_DNA"/>
</dbReference>
<protein>
    <submittedName>
        <fullName evidence="2">Uncharacterized protein</fullName>
    </submittedName>
</protein>
<gene>
    <name evidence="2" type="ORF">A1Q1_00458</name>
</gene>